<dbReference type="InterPro" id="IPR029063">
    <property type="entry name" value="SAM-dependent_MTases_sf"/>
</dbReference>
<dbReference type="GO" id="GO:0008757">
    <property type="term" value="F:S-adenosylmethionine-dependent methyltransferase activity"/>
    <property type="evidence" value="ECO:0007669"/>
    <property type="project" value="InterPro"/>
</dbReference>
<dbReference type="AlphaFoldDB" id="A0A1E5Q4C3"/>
<sequence>MHVPPQKSIFSLTKEDFLLPDSDIQKILDLHETQKFNINDSEWKEISNKEISQRRLGIRRYLHRLIEHGRNTRTQVDVQSSYNTHWNLTDTLSQYIEGLNTRNLALQWRQQGIICASQALRQIDLLFYIKAIETVRPKSVLEIGCGNSSILLTLAARFPEISFFGIELTESGVNIAKSVQELDELPPSIVKNSPVPLVDLTAHRLVKLQIGDARNLPFPDNHFDLIYTRLALEQMEQIREKVLKEIYRVSNGVVALVECWRDFNLTGPGRDYIHRSGYFTGKIRDLEKLGFNIVLATADVPQKIQFSSGPVVGVKK</sequence>
<evidence type="ECO:0000313" key="3">
    <source>
        <dbReference type="Proteomes" id="UP000095347"/>
    </source>
</evidence>
<dbReference type="STRING" id="28181.BEN30_16990"/>
<evidence type="ECO:0000259" key="1">
    <source>
        <dbReference type="Pfam" id="PF08241"/>
    </source>
</evidence>
<gene>
    <name evidence="2" type="ORF">BEN30_16990</name>
</gene>
<dbReference type="Proteomes" id="UP000095347">
    <property type="component" value="Unassembled WGS sequence"/>
</dbReference>
<dbReference type="SUPFAM" id="SSF53335">
    <property type="entry name" value="S-adenosyl-L-methionine-dependent methyltransferases"/>
    <property type="match status" value="1"/>
</dbReference>
<dbReference type="PANTHER" id="PTHR43591:SF24">
    <property type="entry name" value="2-METHOXY-6-POLYPRENYL-1,4-BENZOQUINOL METHYLASE, MITOCHONDRIAL"/>
    <property type="match status" value="1"/>
</dbReference>
<protein>
    <recommendedName>
        <fullName evidence="1">Methyltransferase type 11 domain-containing protein</fullName>
    </recommendedName>
</protein>
<dbReference type="RefSeq" id="WP_139135092.1">
    <property type="nucleotide sequence ID" value="NZ_MCGG01000077.1"/>
</dbReference>
<organism evidence="2 3">
    <name type="scientific">Magnetovibrio blakemorei</name>
    <dbReference type="NCBI Taxonomy" id="28181"/>
    <lineage>
        <taxon>Bacteria</taxon>
        <taxon>Pseudomonadati</taxon>
        <taxon>Pseudomonadota</taxon>
        <taxon>Alphaproteobacteria</taxon>
        <taxon>Rhodospirillales</taxon>
        <taxon>Magnetovibrionaceae</taxon>
        <taxon>Magnetovibrio</taxon>
    </lineage>
</organism>
<evidence type="ECO:0000313" key="2">
    <source>
        <dbReference type="EMBL" id="OEJ64162.1"/>
    </source>
</evidence>
<dbReference type="EMBL" id="MCGG01000077">
    <property type="protein sequence ID" value="OEJ64162.1"/>
    <property type="molecule type" value="Genomic_DNA"/>
</dbReference>
<feature type="domain" description="Methyltransferase type 11" evidence="1">
    <location>
        <begin position="141"/>
        <end position="249"/>
    </location>
</feature>
<dbReference type="OrthoDB" id="9791837at2"/>
<dbReference type="InterPro" id="IPR013216">
    <property type="entry name" value="Methyltransf_11"/>
</dbReference>
<dbReference type="PANTHER" id="PTHR43591">
    <property type="entry name" value="METHYLTRANSFERASE"/>
    <property type="match status" value="1"/>
</dbReference>
<proteinExistence type="predicted"/>
<reference evidence="3" key="1">
    <citation type="submission" date="2016-07" db="EMBL/GenBank/DDBJ databases">
        <authorList>
            <person name="Florea S."/>
            <person name="Webb J.S."/>
            <person name="Jaromczyk J."/>
            <person name="Schardl C.L."/>
        </authorList>
    </citation>
    <scope>NUCLEOTIDE SEQUENCE [LARGE SCALE GENOMIC DNA]</scope>
    <source>
        <strain evidence="3">MV-1</strain>
    </source>
</reference>
<dbReference type="Gene3D" id="3.40.50.150">
    <property type="entry name" value="Vaccinia Virus protein VP39"/>
    <property type="match status" value="1"/>
</dbReference>
<name>A0A1E5Q4C3_9PROT</name>
<dbReference type="Pfam" id="PF08241">
    <property type="entry name" value="Methyltransf_11"/>
    <property type="match status" value="1"/>
</dbReference>
<keyword evidence="3" id="KW-1185">Reference proteome</keyword>
<accession>A0A1E5Q4C3</accession>
<comment type="caution">
    <text evidence="2">The sequence shown here is derived from an EMBL/GenBank/DDBJ whole genome shotgun (WGS) entry which is preliminary data.</text>
</comment>
<dbReference type="CDD" id="cd02440">
    <property type="entry name" value="AdoMet_MTases"/>
    <property type="match status" value="1"/>
</dbReference>